<name>A0ABQ5H2L9_9ASTR</name>
<evidence type="ECO:0000259" key="4">
    <source>
        <dbReference type="PROSITE" id="PS50600"/>
    </source>
</evidence>
<dbReference type="PROSITE" id="PS50600">
    <property type="entry name" value="ULP_PROTEASE"/>
    <property type="match status" value="1"/>
</dbReference>
<evidence type="ECO:0000313" key="5">
    <source>
        <dbReference type="EMBL" id="GJT82128.1"/>
    </source>
</evidence>
<dbReference type="Gene3D" id="3.40.395.10">
    <property type="entry name" value="Adenoviral Proteinase, Chain A"/>
    <property type="match status" value="1"/>
</dbReference>
<evidence type="ECO:0000256" key="1">
    <source>
        <dbReference type="ARBA" id="ARBA00005234"/>
    </source>
</evidence>
<protein>
    <submittedName>
        <fullName evidence="5">Phospholipase-like protein</fullName>
    </submittedName>
</protein>
<dbReference type="EMBL" id="BQNB010019139">
    <property type="protein sequence ID" value="GJT82128.1"/>
    <property type="molecule type" value="Genomic_DNA"/>
</dbReference>
<comment type="caution">
    <text evidence="5">The sequence shown here is derived from an EMBL/GenBank/DDBJ whole genome shotgun (WGS) entry which is preliminary data.</text>
</comment>
<proteinExistence type="inferred from homology"/>
<organism evidence="5 6">
    <name type="scientific">Tanacetum coccineum</name>
    <dbReference type="NCBI Taxonomy" id="301880"/>
    <lineage>
        <taxon>Eukaryota</taxon>
        <taxon>Viridiplantae</taxon>
        <taxon>Streptophyta</taxon>
        <taxon>Embryophyta</taxon>
        <taxon>Tracheophyta</taxon>
        <taxon>Spermatophyta</taxon>
        <taxon>Magnoliopsida</taxon>
        <taxon>eudicotyledons</taxon>
        <taxon>Gunneridae</taxon>
        <taxon>Pentapetalae</taxon>
        <taxon>asterids</taxon>
        <taxon>campanulids</taxon>
        <taxon>Asterales</taxon>
        <taxon>Asteraceae</taxon>
        <taxon>Asteroideae</taxon>
        <taxon>Anthemideae</taxon>
        <taxon>Anthemidinae</taxon>
        <taxon>Tanacetum</taxon>
    </lineage>
</organism>
<reference evidence="5" key="2">
    <citation type="submission" date="2022-01" db="EMBL/GenBank/DDBJ databases">
        <authorList>
            <person name="Yamashiro T."/>
            <person name="Shiraishi A."/>
            <person name="Satake H."/>
            <person name="Nakayama K."/>
        </authorList>
    </citation>
    <scope>NUCLEOTIDE SEQUENCE</scope>
</reference>
<evidence type="ECO:0000256" key="2">
    <source>
        <dbReference type="ARBA" id="ARBA00022670"/>
    </source>
</evidence>
<sequence length="603" mass="69718">MLGRQLEVEGDGNENVPLYYDITDKFQIQFERDEFCLVTGLRFGVENLGDYNGSKLPILFRRRAFPSCYDGEHITGHTILEIIEDEVFDRLHDEDAVSLCCLGILQLVLLGVEAKRRIPDWMLRLANDRVVSLQMKLIRKHIRSLDILGHSRNLPGARLTLDETEARSNWWISSRAYFDGGIGQTERLPRHLNRQNIYEVPSELYRQFEEQKRAIEEQKRVIEEIQKNEDDRKQMYEKVRTFMEGMNVEPGGPSSFQTHPNSSSVFNIGTPTNWQTPMSSQPGPSNWQSLMPEQSATPYWQPAFPSHPGGYNWQSPIPSHMGNQNLQPPIERHHNAVGLFNPANLSPLNLGNAFDDENEGGDDVIYLGGEFTGNYLVYENVDPQKVKREHYVTLQEFLNDPKQIYLDCYMKGYLVPVTFWQQLVPHLCMPDIDSRTPMGWLSGEHMNAWMELLIRYRSNNDPWTVAYTNTISVHPENQRFLIETDQHTIGTLDGSTRPYPAWSAVNWVFLPIHVGGNHWVTGVIDLPNAHVYVFDSLPNEGRRNLLWNQIQRWTPVVNNILQGRDRSAIVNGDPQEFWETIRNNMCKCFYLSRCEDTRDCGYD</sequence>
<evidence type="ECO:0000256" key="3">
    <source>
        <dbReference type="ARBA" id="ARBA00022801"/>
    </source>
</evidence>
<dbReference type="InterPro" id="IPR038765">
    <property type="entry name" value="Papain-like_cys_pep_sf"/>
</dbReference>
<evidence type="ECO:0000313" key="6">
    <source>
        <dbReference type="Proteomes" id="UP001151760"/>
    </source>
</evidence>
<keyword evidence="3" id="KW-0378">Hydrolase</keyword>
<comment type="similarity">
    <text evidence="1">Belongs to the peptidase C48 family.</text>
</comment>
<feature type="domain" description="Ubiquitin-like protease family profile" evidence="4">
    <location>
        <begin position="425"/>
        <end position="603"/>
    </location>
</feature>
<keyword evidence="2" id="KW-0645">Protease</keyword>
<dbReference type="InterPro" id="IPR003653">
    <property type="entry name" value="Peptidase_C48_C"/>
</dbReference>
<accession>A0ABQ5H2L9</accession>
<reference evidence="5" key="1">
    <citation type="journal article" date="2022" name="Int. J. Mol. Sci.">
        <title>Draft Genome of Tanacetum Coccineum: Genomic Comparison of Closely Related Tanacetum-Family Plants.</title>
        <authorList>
            <person name="Yamashiro T."/>
            <person name="Shiraishi A."/>
            <person name="Nakayama K."/>
            <person name="Satake H."/>
        </authorList>
    </citation>
    <scope>NUCLEOTIDE SEQUENCE</scope>
</reference>
<dbReference type="Proteomes" id="UP001151760">
    <property type="component" value="Unassembled WGS sequence"/>
</dbReference>
<dbReference type="Pfam" id="PF02902">
    <property type="entry name" value="Peptidase_C48"/>
    <property type="match status" value="1"/>
</dbReference>
<keyword evidence="6" id="KW-1185">Reference proteome</keyword>
<dbReference type="SUPFAM" id="SSF54001">
    <property type="entry name" value="Cysteine proteinases"/>
    <property type="match status" value="1"/>
</dbReference>
<gene>
    <name evidence="5" type="ORF">Tco_1056470</name>
</gene>